<proteinExistence type="predicted"/>
<sequence length="52" mass="6148">MKQINEFTKSSKPKWYILTCNDINISSVKCEIIFLIFLIFDCKILCCMQILN</sequence>
<evidence type="ECO:0000313" key="1">
    <source>
        <dbReference type="EMBL" id="KOF73146.1"/>
    </source>
</evidence>
<accession>A0A0L8G813</accession>
<organism evidence="1">
    <name type="scientific">Octopus bimaculoides</name>
    <name type="common">California two-spotted octopus</name>
    <dbReference type="NCBI Taxonomy" id="37653"/>
    <lineage>
        <taxon>Eukaryota</taxon>
        <taxon>Metazoa</taxon>
        <taxon>Spiralia</taxon>
        <taxon>Lophotrochozoa</taxon>
        <taxon>Mollusca</taxon>
        <taxon>Cephalopoda</taxon>
        <taxon>Coleoidea</taxon>
        <taxon>Octopodiformes</taxon>
        <taxon>Octopoda</taxon>
        <taxon>Incirrata</taxon>
        <taxon>Octopodidae</taxon>
        <taxon>Octopus</taxon>
    </lineage>
</organism>
<protein>
    <submittedName>
        <fullName evidence="1">Uncharacterized protein</fullName>
    </submittedName>
</protein>
<reference evidence="1" key="1">
    <citation type="submission" date="2015-07" db="EMBL/GenBank/DDBJ databases">
        <title>MeaNS - Measles Nucleotide Surveillance Program.</title>
        <authorList>
            <person name="Tran T."/>
            <person name="Druce J."/>
        </authorList>
    </citation>
    <scope>NUCLEOTIDE SEQUENCE</scope>
    <source>
        <strain evidence="1">UCB-OBI-ISO-001</strain>
        <tissue evidence="1">Gonad</tissue>
    </source>
</reference>
<dbReference type="EMBL" id="KQ423283">
    <property type="protein sequence ID" value="KOF73146.1"/>
    <property type="molecule type" value="Genomic_DNA"/>
</dbReference>
<dbReference type="AlphaFoldDB" id="A0A0L8G813"/>
<name>A0A0L8G813_OCTBM</name>
<gene>
    <name evidence="1" type="ORF">OCBIM_22038326mg</name>
</gene>